<comment type="function">
    <text evidence="3">Lytic transglycosylase with a strong preference for naked glycan strands that lack stem peptides.</text>
</comment>
<comment type="similarity">
    <text evidence="3 4">Belongs to the RlpA family.</text>
</comment>
<evidence type="ECO:0000256" key="4">
    <source>
        <dbReference type="RuleBase" id="RU003495"/>
    </source>
</evidence>
<dbReference type="EMBL" id="JANQDL010000006">
    <property type="protein sequence ID" value="MDH6062287.1"/>
    <property type="molecule type" value="Genomic_DNA"/>
</dbReference>
<evidence type="ECO:0000256" key="2">
    <source>
        <dbReference type="ARBA" id="ARBA00023316"/>
    </source>
</evidence>
<dbReference type="Proteomes" id="UP001159370">
    <property type="component" value="Unassembled WGS sequence"/>
</dbReference>
<feature type="domain" description="RlpA-like protein double-psi beta-barrel" evidence="6">
    <location>
        <begin position="285"/>
        <end position="373"/>
    </location>
</feature>
<name>A0AA43GV86_9CYAN</name>
<feature type="compositionally biased region" description="Polar residues" evidence="5">
    <location>
        <begin position="179"/>
        <end position="197"/>
    </location>
</feature>
<dbReference type="NCBIfam" id="TIGR00413">
    <property type="entry name" value="rlpA"/>
    <property type="match status" value="1"/>
</dbReference>
<reference evidence="7 8" key="1">
    <citation type="journal article" date="2023" name="J. Phycol.">
        <title>Chrysosporum ovalisporum is synonymous with the true-branching cyanobacterium Umezakia natans (Nostocales/Aphanizomenonaceae).</title>
        <authorList>
            <person name="McGregor G.B."/>
            <person name="Sendall B.C."/>
            <person name="Niiyama Y."/>
            <person name="Tuji A."/>
            <person name="Willis A."/>
        </authorList>
    </citation>
    <scope>NUCLEOTIDE SEQUENCE [LARGE SCALE GENOMIC DNA]</scope>
    <source>
        <strain evidence="7 8">FSS-62</strain>
    </source>
</reference>
<dbReference type="InterPro" id="IPR036908">
    <property type="entry name" value="RlpA-like_sf"/>
</dbReference>
<feature type="region of interest" description="Disordered" evidence="5">
    <location>
        <begin position="179"/>
        <end position="203"/>
    </location>
</feature>
<evidence type="ECO:0000313" key="8">
    <source>
        <dbReference type="Proteomes" id="UP001159370"/>
    </source>
</evidence>
<dbReference type="GO" id="GO:0071555">
    <property type="term" value="P:cell wall organization"/>
    <property type="evidence" value="ECO:0007669"/>
    <property type="project" value="UniProtKB-KW"/>
</dbReference>
<dbReference type="InterPro" id="IPR012997">
    <property type="entry name" value="RplA"/>
</dbReference>
<dbReference type="InterPro" id="IPR009009">
    <property type="entry name" value="RlpA-like_DPBB"/>
</dbReference>
<dbReference type="EC" id="4.2.2.-" evidence="3"/>
<dbReference type="GO" id="GO:0000270">
    <property type="term" value="P:peptidoglycan metabolic process"/>
    <property type="evidence" value="ECO:0007669"/>
    <property type="project" value="UniProtKB-UniRule"/>
</dbReference>
<dbReference type="PANTHER" id="PTHR34183:SF8">
    <property type="entry name" value="ENDOLYTIC PEPTIDOGLYCAN TRANSGLYCOSYLASE RLPA-RELATED"/>
    <property type="match status" value="1"/>
</dbReference>
<protein>
    <recommendedName>
        <fullName evidence="3">Probable endolytic peptidoglycan transglycosylase RlpA</fullName>
        <ecNumber evidence="3">4.2.2.-</ecNumber>
    </recommendedName>
</protein>
<dbReference type="CDD" id="cd22268">
    <property type="entry name" value="DPBB_RlpA-like"/>
    <property type="match status" value="1"/>
</dbReference>
<dbReference type="Gene3D" id="2.40.40.10">
    <property type="entry name" value="RlpA-like domain"/>
    <property type="match status" value="1"/>
</dbReference>
<proteinExistence type="inferred from homology"/>
<sequence>MNQRYLWTIVALFLTAVGTPSVGRTQTTTAKAATLVAQKSSVGDAVKVGELKTSAGKLTSDNVMTKIHSHNIGGRKAATLFIKNIPVLTFLSSQPVTSVDTKVGVIEETEGQQSFASIAGNSTKLTSVGKSTNANNLKKSLHDDPVHRAGLIAASINQLVRNSQDAKQITVSWNCEGQSTVTHQPQNKSASVQQQPRDCTRRSAGGDGYIIKVNDQELVEINAKTRLANTTNDLAKDALQATNRLRRIIGNASPINEIANLPEHSKISLPPQAQLISTNRRLSFRGIASFYGRGFAGRPTATGERFNPEALTAAHRSLPFGTRVRVTNIRNGRSVVVRINDRGPFIRGRIIDISTGAAKAIGMINTGLAPVKIEILGR</sequence>
<dbReference type="HAMAP" id="MF_02071">
    <property type="entry name" value="RlpA"/>
    <property type="match status" value="1"/>
</dbReference>
<dbReference type="AlphaFoldDB" id="A0AA43GV86"/>
<dbReference type="GO" id="GO:0008932">
    <property type="term" value="F:lytic endotransglycosylase activity"/>
    <property type="evidence" value="ECO:0007669"/>
    <property type="project" value="UniProtKB-UniRule"/>
</dbReference>
<comment type="caution">
    <text evidence="7">The sequence shown here is derived from an EMBL/GenBank/DDBJ whole genome shotgun (WGS) entry which is preliminary data.</text>
</comment>
<accession>A0AA43GV86</accession>
<dbReference type="GeneID" id="83686358"/>
<keyword evidence="2 3" id="KW-0961">Cell wall biogenesis/degradation</keyword>
<evidence type="ECO:0000256" key="5">
    <source>
        <dbReference type="SAM" id="MobiDB-lite"/>
    </source>
</evidence>
<dbReference type="SUPFAM" id="SSF50685">
    <property type="entry name" value="Barwin-like endoglucanases"/>
    <property type="match status" value="1"/>
</dbReference>
<organism evidence="7 8">
    <name type="scientific">Umezakia ovalisporum FSS-62</name>
    <dbReference type="NCBI Taxonomy" id="2971776"/>
    <lineage>
        <taxon>Bacteria</taxon>
        <taxon>Bacillati</taxon>
        <taxon>Cyanobacteriota</taxon>
        <taxon>Cyanophyceae</taxon>
        <taxon>Nostocales</taxon>
        <taxon>Nodulariaceae</taxon>
        <taxon>Umezakia</taxon>
    </lineage>
</organism>
<keyword evidence="1 3" id="KW-0456">Lyase</keyword>
<evidence type="ECO:0000259" key="6">
    <source>
        <dbReference type="Pfam" id="PF03330"/>
    </source>
</evidence>
<dbReference type="Pfam" id="PF03330">
    <property type="entry name" value="DPBB_1"/>
    <property type="match status" value="1"/>
</dbReference>
<dbReference type="PANTHER" id="PTHR34183">
    <property type="entry name" value="ENDOLYTIC PEPTIDOGLYCAN TRANSGLYCOSYLASE RLPA"/>
    <property type="match status" value="1"/>
</dbReference>
<evidence type="ECO:0000256" key="3">
    <source>
        <dbReference type="HAMAP-Rule" id="MF_02071"/>
    </source>
</evidence>
<gene>
    <name evidence="3" type="primary">rlpA</name>
    <name evidence="7" type="ORF">NWP23_00430</name>
</gene>
<dbReference type="InterPro" id="IPR034718">
    <property type="entry name" value="RlpA"/>
</dbReference>
<evidence type="ECO:0000313" key="7">
    <source>
        <dbReference type="EMBL" id="MDH6062287.1"/>
    </source>
</evidence>
<evidence type="ECO:0000256" key="1">
    <source>
        <dbReference type="ARBA" id="ARBA00023239"/>
    </source>
</evidence>
<dbReference type="RefSeq" id="WP_280656385.1">
    <property type="nucleotide sequence ID" value="NZ_JANQDL010000006.1"/>
</dbReference>